<comment type="caution">
    <text evidence="5">The sequence shown here is derived from an EMBL/GenBank/DDBJ whole genome shotgun (WGS) entry which is preliminary data.</text>
</comment>
<dbReference type="InterPro" id="IPR018062">
    <property type="entry name" value="HTH_AraC-typ_CS"/>
</dbReference>
<keyword evidence="3" id="KW-0804">Transcription</keyword>
<dbReference type="SUPFAM" id="SSF46689">
    <property type="entry name" value="Homeodomain-like"/>
    <property type="match status" value="1"/>
</dbReference>
<evidence type="ECO:0000256" key="3">
    <source>
        <dbReference type="ARBA" id="ARBA00023163"/>
    </source>
</evidence>
<feature type="domain" description="HTH araC/xylS-type" evidence="4">
    <location>
        <begin position="224"/>
        <end position="323"/>
    </location>
</feature>
<protein>
    <submittedName>
        <fullName evidence="5">Helix-turn-helix domain-containing protein</fullName>
    </submittedName>
</protein>
<dbReference type="PROSITE" id="PS00041">
    <property type="entry name" value="HTH_ARAC_FAMILY_1"/>
    <property type="match status" value="1"/>
</dbReference>
<proteinExistence type="predicted"/>
<reference evidence="6" key="1">
    <citation type="journal article" date="2019" name="Int. J. Syst. Evol. Microbiol.">
        <title>The Global Catalogue of Microorganisms (GCM) 10K type strain sequencing project: providing services to taxonomists for standard genome sequencing and annotation.</title>
        <authorList>
            <consortium name="The Broad Institute Genomics Platform"/>
            <consortium name="The Broad Institute Genome Sequencing Center for Infectious Disease"/>
            <person name="Wu L."/>
            <person name="Ma J."/>
        </authorList>
    </citation>
    <scope>NUCLEOTIDE SEQUENCE [LARGE SCALE GENOMIC DNA]</scope>
    <source>
        <strain evidence="6">KCTC 15012</strain>
    </source>
</reference>
<dbReference type="PANTHER" id="PTHR47894:SF4">
    <property type="entry name" value="HTH-TYPE TRANSCRIPTIONAL REGULATOR GADX"/>
    <property type="match status" value="1"/>
</dbReference>
<dbReference type="InterPro" id="IPR018060">
    <property type="entry name" value="HTH_AraC"/>
</dbReference>
<evidence type="ECO:0000256" key="1">
    <source>
        <dbReference type="ARBA" id="ARBA00023015"/>
    </source>
</evidence>
<dbReference type="SMART" id="SM00342">
    <property type="entry name" value="HTH_ARAC"/>
    <property type="match status" value="1"/>
</dbReference>
<dbReference type="InterPro" id="IPR009057">
    <property type="entry name" value="Homeodomain-like_sf"/>
</dbReference>
<dbReference type="Pfam" id="PF12833">
    <property type="entry name" value="HTH_18"/>
    <property type="match status" value="1"/>
</dbReference>
<organism evidence="5 6">
    <name type="scientific">Aeromonas eucrenophila</name>
    <dbReference type="NCBI Taxonomy" id="649"/>
    <lineage>
        <taxon>Bacteria</taxon>
        <taxon>Pseudomonadati</taxon>
        <taxon>Pseudomonadota</taxon>
        <taxon>Gammaproteobacteria</taxon>
        <taxon>Aeromonadales</taxon>
        <taxon>Aeromonadaceae</taxon>
        <taxon>Aeromonas</taxon>
    </lineage>
</organism>
<accession>A0ABW0YHC1</accession>
<dbReference type="InterPro" id="IPR032687">
    <property type="entry name" value="AraC-type_N"/>
</dbReference>
<dbReference type="Pfam" id="PF12625">
    <property type="entry name" value="Arabinose_bd"/>
    <property type="match status" value="1"/>
</dbReference>
<keyword evidence="1" id="KW-0805">Transcription regulation</keyword>
<sequence>MLAACQQQGGDSEAILMAAGLTVFDINRTQGRILAQSHYRALSLMQGYLSGFHQEILSYDIDQLYGHYPPLISLCLNRPSPRAAIEALLAYRTVIGNCDDFRVKTGALHTQYEYINQGPAILGASQAIPNFVILYRILRVYEPAIEVSLGFIGKPPAHHGQLDHFFGTRCRWEQEANTLTLANTLLDRRSDCYNEPLSRLQIGQLEHICAEIAERVPFTHQVGERIRHKICEGGMESDENVLEDVCSTMNISRWTLNRKLQGEGGSFSTILKQVRMTEACRLLEQGEQTLQNISDLVGFSSQSAFNRFFKANANMTPLVYRNSRQ</sequence>
<dbReference type="Proteomes" id="UP001596132">
    <property type="component" value="Unassembled WGS sequence"/>
</dbReference>
<dbReference type="Gene3D" id="1.10.10.60">
    <property type="entry name" value="Homeodomain-like"/>
    <property type="match status" value="1"/>
</dbReference>
<keyword evidence="6" id="KW-1185">Reference proteome</keyword>
<gene>
    <name evidence="5" type="ORF">ACFPVW_15740</name>
</gene>
<keyword evidence="2" id="KW-0238">DNA-binding</keyword>
<dbReference type="EMBL" id="JBHSPP010000016">
    <property type="protein sequence ID" value="MFC5707468.1"/>
    <property type="molecule type" value="Genomic_DNA"/>
</dbReference>
<evidence type="ECO:0000259" key="4">
    <source>
        <dbReference type="PROSITE" id="PS01124"/>
    </source>
</evidence>
<evidence type="ECO:0000256" key="2">
    <source>
        <dbReference type="ARBA" id="ARBA00023125"/>
    </source>
</evidence>
<evidence type="ECO:0000313" key="6">
    <source>
        <dbReference type="Proteomes" id="UP001596132"/>
    </source>
</evidence>
<evidence type="ECO:0000313" key="5">
    <source>
        <dbReference type="EMBL" id="MFC5707468.1"/>
    </source>
</evidence>
<name>A0ABW0YHC1_9GAMM</name>
<dbReference type="PROSITE" id="PS01124">
    <property type="entry name" value="HTH_ARAC_FAMILY_2"/>
    <property type="match status" value="1"/>
</dbReference>
<dbReference type="PANTHER" id="PTHR47894">
    <property type="entry name" value="HTH-TYPE TRANSCRIPTIONAL REGULATOR GADX"/>
    <property type="match status" value="1"/>
</dbReference>
<dbReference type="RefSeq" id="WP_042640496.1">
    <property type="nucleotide sequence ID" value="NZ_CDDF01000005.1"/>
</dbReference>